<name>A0A1I5M0R6_9GAMM</name>
<feature type="transmembrane region" description="Helical" evidence="1">
    <location>
        <begin position="27"/>
        <end position="49"/>
    </location>
</feature>
<dbReference type="EMBL" id="FOWR01000006">
    <property type="protein sequence ID" value="SFP02616.1"/>
    <property type="molecule type" value="Genomic_DNA"/>
</dbReference>
<reference evidence="2 3" key="1">
    <citation type="submission" date="2016-10" db="EMBL/GenBank/DDBJ databases">
        <authorList>
            <person name="de Groot N.N."/>
        </authorList>
    </citation>
    <scope>NUCLEOTIDE SEQUENCE [LARGE SCALE GENOMIC DNA]</scope>
    <source>
        <strain evidence="2 3">DSM 15893</strain>
    </source>
</reference>
<gene>
    <name evidence="2" type="ORF">SAMN03084138_01149</name>
</gene>
<keyword evidence="1" id="KW-0472">Membrane</keyword>
<evidence type="ECO:0000313" key="2">
    <source>
        <dbReference type="EMBL" id="SFP02616.1"/>
    </source>
</evidence>
<feature type="transmembrane region" description="Helical" evidence="1">
    <location>
        <begin position="94"/>
        <end position="116"/>
    </location>
</feature>
<dbReference type="Proteomes" id="UP000182692">
    <property type="component" value="Unassembled WGS sequence"/>
</dbReference>
<evidence type="ECO:0000256" key="1">
    <source>
        <dbReference type="SAM" id="Phobius"/>
    </source>
</evidence>
<protein>
    <submittedName>
        <fullName evidence="2">Uncharacterized protein</fullName>
    </submittedName>
</protein>
<proteinExistence type="predicted"/>
<feature type="transmembrane region" description="Helical" evidence="1">
    <location>
        <begin position="69"/>
        <end position="87"/>
    </location>
</feature>
<keyword evidence="1" id="KW-0812">Transmembrane</keyword>
<dbReference type="RefSeq" id="WP_074925683.1">
    <property type="nucleotide sequence ID" value="NZ_FOWR01000006.1"/>
</dbReference>
<dbReference type="STRING" id="1121869.SAMN03084138_01149"/>
<evidence type="ECO:0000313" key="3">
    <source>
        <dbReference type="Proteomes" id="UP000182692"/>
    </source>
</evidence>
<keyword evidence="1" id="KW-1133">Transmembrane helix</keyword>
<sequence>MDNTEESSSEGICEHDKTISTTIRPKYVVIIGYLFVFLSLVDVLYSLYYGFITETVKLDSLGNKIGGGFSFNLLWLVLYGIGAGVMRGGRFARLMACISGLLAFVVPGIILIYFLYFTDSKYYFSNKQCSKCGDTKYLNDGFPFKGILCKKCGSEINLGKS</sequence>
<dbReference type="AlphaFoldDB" id="A0A1I5M0R6"/>
<accession>A0A1I5M0R6</accession>
<organism evidence="2 3">
    <name type="scientific">Enterovibrio norvegicus DSM 15893</name>
    <dbReference type="NCBI Taxonomy" id="1121869"/>
    <lineage>
        <taxon>Bacteria</taxon>
        <taxon>Pseudomonadati</taxon>
        <taxon>Pseudomonadota</taxon>
        <taxon>Gammaproteobacteria</taxon>
        <taxon>Vibrionales</taxon>
        <taxon>Vibrionaceae</taxon>
        <taxon>Enterovibrio</taxon>
    </lineage>
</organism>
<dbReference type="GeneID" id="35872383"/>